<evidence type="ECO:0000256" key="3">
    <source>
        <dbReference type="ARBA" id="ARBA00023163"/>
    </source>
</evidence>
<dbReference type="PROSITE" id="PS01124">
    <property type="entry name" value="HTH_ARAC_FAMILY_2"/>
    <property type="match status" value="1"/>
</dbReference>
<evidence type="ECO:0000256" key="1">
    <source>
        <dbReference type="ARBA" id="ARBA00023015"/>
    </source>
</evidence>
<gene>
    <name evidence="5" type="ORF">LMS43_11630</name>
</gene>
<dbReference type="PANTHER" id="PTHR46796:SF6">
    <property type="entry name" value="ARAC SUBFAMILY"/>
    <property type="match status" value="1"/>
</dbReference>
<dbReference type="Pfam" id="PF12833">
    <property type="entry name" value="HTH_18"/>
    <property type="match status" value="1"/>
</dbReference>
<dbReference type="PRINTS" id="PR00032">
    <property type="entry name" value="HTHARAC"/>
</dbReference>
<dbReference type="Pfam" id="PF14525">
    <property type="entry name" value="AraC_binding_2"/>
    <property type="match status" value="1"/>
</dbReference>
<dbReference type="Gene3D" id="1.10.10.60">
    <property type="entry name" value="Homeodomain-like"/>
    <property type="match status" value="1"/>
</dbReference>
<evidence type="ECO:0000313" key="5">
    <source>
        <dbReference type="EMBL" id="MDN4121937.1"/>
    </source>
</evidence>
<dbReference type="SUPFAM" id="SSF46689">
    <property type="entry name" value="Homeodomain-like"/>
    <property type="match status" value="1"/>
</dbReference>
<dbReference type="SMART" id="SM00342">
    <property type="entry name" value="HTH_ARAC"/>
    <property type="match status" value="1"/>
</dbReference>
<reference evidence="5" key="1">
    <citation type="submission" date="2021-11" db="EMBL/GenBank/DDBJ databases">
        <title>Draft genome sequence of Alcaligenes endophyticus type strain CCUG 75668T.</title>
        <authorList>
            <person name="Salva-Serra F."/>
            <person name="Duran R.E."/>
            <person name="Seeger M."/>
            <person name="Moore E.R.B."/>
            <person name="Jaen-Luchoro D."/>
        </authorList>
    </citation>
    <scope>NUCLEOTIDE SEQUENCE</scope>
    <source>
        <strain evidence="5">CCUG 75668</strain>
    </source>
</reference>
<dbReference type="InterPro" id="IPR009057">
    <property type="entry name" value="Homeodomain-like_sf"/>
</dbReference>
<feature type="domain" description="HTH araC/xylS-type" evidence="4">
    <location>
        <begin position="212"/>
        <end position="311"/>
    </location>
</feature>
<dbReference type="InterPro" id="IPR020449">
    <property type="entry name" value="Tscrpt_reg_AraC-type_HTH"/>
</dbReference>
<name>A0ABT8EL67_9BURK</name>
<keyword evidence="3" id="KW-0804">Transcription</keyword>
<dbReference type="PANTHER" id="PTHR46796">
    <property type="entry name" value="HTH-TYPE TRANSCRIPTIONAL ACTIVATOR RHAS-RELATED"/>
    <property type="match status" value="1"/>
</dbReference>
<keyword evidence="1" id="KW-0805">Transcription regulation</keyword>
<dbReference type="InterPro" id="IPR035418">
    <property type="entry name" value="AraC-bd_2"/>
</dbReference>
<evidence type="ECO:0000313" key="6">
    <source>
        <dbReference type="Proteomes" id="UP001168613"/>
    </source>
</evidence>
<protein>
    <submittedName>
        <fullName evidence="5">Helix-turn-helix domain-containing protein</fullName>
    </submittedName>
</protein>
<dbReference type="Proteomes" id="UP001168613">
    <property type="component" value="Unassembled WGS sequence"/>
</dbReference>
<sequence length="322" mass="36240">MSLHYTTVNEQPENRKLYWNQAVTNTYFPLSLRFNTDSQFSGALDAWDLGQVSLSRLDSSAVLYQRKDEHLRQESNESYLITIPDIQTICFSQNNKEVSCKPGSFILQRSHVPYKLSYSDANRLWVLKIPASLLGTRISFPENLVTLAFDAEAGAGELMAQMVRMVSDRLTSLSFDARQTIGLHLVDLLALAVAGSSPGPSQLTSVQAAHLCRADKYIRDHVKQVIRPQDIADACGISLRYLHMLFRSRGGSVSSTIQEQRLVLADAVIQHDKTNRSIAEIAYEWGFTSPATFSQKYRQRFGCAPSEAKAKYRDRVLRSNQI</sequence>
<dbReference type="InterPro" id="IPR018060">
    <property type="entry name" value="HTH_AraC"/>
</dbReference>
<organism evidence="5 6">
    <name type="scientific">Alcaligenes endophyticus</name>
    <dbReference type="NCBI Taxonomy" id="1929088"/>
    <lineage>
        <taxon>Bacteria</taxon>
        <taxon>Pseudomonadati</taxon>
        <taxon>Pseudomonadota</taxon>
        <taxon>Betaproteobacteria</taxon>
        <taxon>Burkholderiales</taxon>
        <taxon>Alcaligenaceae</taxon>
        <taxon>Alcaligenes</taxon>
    </lineage>
</organism>
<accession>A0ABT8EL67</accession>
<dbReference type="InterPro" id="IPR050204">
    <property type="entry name" value="AraC_XylS_family_regulators"/>
</dbReference>
<keyword evidence="6" id="KW-1185">Reference proteome</keyword>
<proteinExistence type="predicted"/>
<keyword evidence="2" id="KW-0238">DNA-binding</keyword>
<evidence type="ECO:0000259" key="4">
    <source>
        <dbReference type="PROSITE" id="PS01124"/>
    </source>
</evidence>
<comment type="caution">
    <text evidence="5">The sequence shown here is derived from an EMBL/GenBank/DDBJ whole genome shotgun (WGS) entry which is preliminary data.</text>
</comment>
<dbReference type="EMBL" id="JAJHNU010000003">
    <property type="protein sequence ID" value="MDN4121937.1"/>
    <property type="molecule type" value="Genomic_DNA"/>
</dbReference>
<evidence type="ECO:0000256" key="2">
    <source>
        <dbReference type="ARBA" id="ARBA00023125"/>
    </source>
</evidence>
<dbReference type="RefSeq" id="WP_266123056.1">
    <property type="nucleotide sequence ID" value="NZ_JAJHNU010000003.1"/>
</dbReference>